<evidence type="ECO:0000256" key="2">
    <source>
        <dbReference type="ARBA" id="ARBA00022803"/>
    </source>
</evidence>
<dbReference type="SMART" id="SM00028">
    <property type="entry name" value="TPR"/>
    <property type="match status" value="5"/>
</dbReference>
<protein>
    <submittedName>
        <fullName evidence="5">Uncharacterized protein</fullName>
    </submittedName>
</protein>
<feature type="repeat" description="TPR" evidence="3">
    <location>
        <begin position="75"/>
        <end position="108"/>
    </location>
</feature>
<gene>
    <name evidence="5" type="ORF">COY37_01800</name>
</gene>
<sequence>MEMTSFLDSEIKHVKAKKIALGIIVAVIIITAFVVDRYINADRVYYLAVHQQEEGNVVEAKKGYEDALHMNPWHADANYQLGILLSREGKTSEAVKLIQRALQLKDEPDYYVGLGHLYLNKLKDASRAEASFRKAYDLDPKNYYACSMLGNLAERRHNNDKAIQYYEQAIRLDPQLTACYKNLAAIYDAKGMTGKAGEYWRDVLRINPKDEDAKAYFKVGKSAN</sequence>
<keyword evidence="1" id="KW-0677">Repeat</keyword>
<evidence type="ECO:0000313" key="5">
    <source>
        <dbReference type="EMBL" id="PIZ41774.1"/>
    </source>
</evidence>
<accession>A0A2M7TA39</accession>
<dbReference type="AlphaFoldDB" id="A0A2M7TA39"/>
<dbReference type="InterPro" id="IPR013105">
    <property type="entry name" value="TPR_2"/>
</dbReference>
<evidence type="ECO:0000256" key="1">
    <source>
        <dbReference type="ARBA" id="ARBA00022737"/>
    </source>
</evidence>
<feature type="transmembrane region" description="Helical" evidence="4">
    <location>
        <begin position="20"/>
        <end position="39"/>
    </location>
</feature>
<reference evidence="6" key="1">
    <citation type="submission" date="2017-09" db="EMBL/GenBank/DDBJ databases">
        <title>Depth-based differentiation of microbial function through sediment-hosted aquifers and enrichment of novel symbionts in the deep terrestrial subsurface.</title>
        <authorList>
            <person name="Probst A.J."/>
            <person name="Ladd B."/>
            <person name="Jarett J.K."/>
            <person name="Geller-Mcgrath D.E."/>
            <person name="Sieber C.M.K."/>
            <person name="Emerson J.B."/>
            <person name="Anantharaman K."/>
            <person name="Thomas B.C."/>
            <person name="Malmstrom R."/>
            <person name="Stieglmeier M."/>
            <person name="Klingl A."/>
            <person name="Woyke T."/>
            <person name="Ryan C.M."/>
            <person name="Banfield J.F."/>
        </authorList>
    </citation>
    <scope>NUCLEOTIDE SEQUENCE [LARGE SCALE GENOMIC DNA]</scope>
</reference>
<dbReference type="Proteomes" id="UP000230956">
    <property type="component" value="Unassembled WGS sequence"/>
</dbReference>
<feature type="repeat" description="TPR" evidence="3">
    <location>
        <begin position="143"/>
        <end position="176"/>
    </location>
</feature>
<name>A0A2M7TA39_9ACTN</name>
<dbReference type="PROSITE" id="PS50005">
    <property type="entry name" value="TPR"/>
    <property type="match status" value="3"/>
</dbReference>
<evidence type="ECO:0000256" key="4">
    <source>
        <dbReference type="SAM" id="Phobius"/>
    </source>
</evidence>
<keyword evidence="4" id="KW-1133">Transmembrane helix</keyword>
<organism evidence="5 6">
    <name type="scientific">Candidatus Aquicultor secundus</name>
    <dbReference type="NCBI Taxonomy" id="1973895"/>
    <lineage>
        <taxon>Bacteria</taxon>
        <taxon>Bacillati</taxon>
        <taxon>Actinomycetota</taxon>
        <taxon>Candidatus Aquicultoria</taxon>
        <taxon>Candidatus Aquicultorales</taxon>
        <taxon>Candidatus Aquicultoraceae</taxon>
        <taxon>Candidatus Aquicultor</taxon>
    </lineage>
</organism>
<dbReference type="PANTHER" id="PTHR44809:SF1">
    <property type="entry name" value="PROTEIN O-MANNOSYL-TRANSFERASE TMTC1"/>
    <property type="match status" value="1"/>
</dbReference>
<comment type="caution">
    <text evidence="5">The sequence shown here is derived from an EMBL/GenBank/DDBJ whole genome shotgun (WGS) entry which is preliminary data.</text>
</comment>
<dbReference type="EMBL" id="PFNG01000043">
    <property type="protein sequence ID" value="PIZ41774.1"/>
    <property type="molecule type" value="Genomic_DNA"/>
</dbReference>
<evidence type="ECO:0000313" key="6">
    <source>
        <dbReference type="Proteomes" id="UP000230956"/>
    </source>
</evidence>
<feature type="repeat" description="TPR" evidence="3">
    <location>
        <begin position="177"/>
        <end position="210"/>
    </location>
</feature>
<evidence type="ECO:0000256" key="3">
    <source>
        <dbReference type="PROSITE-ProRule" id="PRU00339"/>
    </source>
</evidence>
<dbReference type="InterPro" id="IPR052943">
    <property type="entry name" value="TMTC_O-mannosyl-trnsfr"/>
</dbReference>
<keyword evidence="4" id="KW-0472">Membrane</keyword>
<proteinExistence type="predicted"/>
<dbReference type="Gene3D" id="1.25.40.10">
    <property type="entry name" value="Tetratricopeptide repeat domain"/>
    <property type="match status" value="3"/>
</dbReference>
<keyword evidence="4" id="KW-0812">Transmembrane</keyword>
<dbReference type="Pfam" id="PF14559">
    <property type="entry name" value="TPR_19"/>
    <property type="match status" value="1"/>
</dbReference>
<dbReference type="InterPro" id="IPR019734">
    <property type="entry name" value="TPR_rpt"/>
</dbReference>
<dbReference type="Pfam" id="PF07719">
    <property type="entry name" value="TPR_2"/>
    <property type="match status" value="1"/>
</dbReference>
<dbReference type="PANTHER" id="PTHR44809">
    <property type="match status" value="1"/>
</dbReference>
<keyword evidence="2 3" id="KW-0802">TPR repeat</keyword>
<dbReference type="SUPFAM" id="SSF48452">
    <property type="entry name" value="TPR-like"/>
    <property type="match status" value="1"/>
</dbReference>
<dbReference type="InterPro" id="IPR011990">
    <property type="entry name" value="TPR-like_helical_dom_sf"/>
</dbReference>